<sequence>MSNVVTTKSSAFISRFHVDPKRKDEFVRIFDSLWKPHLDFMNEQCNFVFYGWDRDEHIFYAIESYKDEELLKELRKSGVFQTQVSQLMDCCNAPMEMELARGMDSDRSCFDFYKRGPSEVHPIGKNGLGAVFS</sequence>
<evidence type="ECO:0000313" key="1">
    <source>
        <dbReference type="EMBL" id="RJG03197.1"/>
    </source>
</evidence>
<dbReference type="InterPro" id="IPR011008">
    <property type="entry name" value="Dimeric_a/b-barrel"/>
</dbReference>
<organism evidence="1 2">
    <name type="scientific">Noviherbaspirillum sedimenti</name>
    <dbReference type="NCBI Taxonomy" id="2320865"/>
    <lineage>
        <taxon>Bacteria</taxon>
        <taxon>Pseudomonadati</taxon>
        <taxon>Pseudomonadota</taxon>
        <taxon>Betaproteobacteria</taxon>
        <taxon>Burkholderiales</taxon>
        <taxon>Oxalobacteraceae</taxon>
        <taxon>Noviherbaspirillum</taxon>
    </lineage>
</organism>
<dbReference type="AlphaFoldDB" id="A0A3A3G3Z2"/>
<dbReference type="OrthoDB" id="9156023at2"/>
<keyword evidence="2" id="KW-1185">Reference proteome</keyword>
<comment type="caution">
    <text evidence="1">The sequence shown here is derived from an EMBL/GenBank/DDBJ whole genome shotgun (WGS) entry which is preliminary data.</text>
</comment>
<evidence type="ECO:0000313" key="2">
    <source>
        <dbReference type="Proteomes" id="UP000266327"/>
    </source>
</evidence>
<name>A0A3A3G3Z2_9BURK</name>
<gene>
    <name evidence="1" type="ORF">D3878_17695</name>
</gene>
<accession>A0A3A3G3Z2</accession>
<evidence type="ECO:0008006" key="3">
    <source>
        <dbReference type="Google" id="ProtNLM"/>
    </source>
</evidence>
<dbReference type="EMBL" id="QYUQ01000002">
    <property type="protein sequence ID" value="RJG03197.1"/>
    <property type="molecule type" value="Genomic_DNA"/>
</dbReference>
<dbReference type="Proteomes" id="UP000266327">
    <property type="component" value="Unassembled WGS sequence"/>
</dbReference>
<dbReference type="SUPFAM" id="SSF54909">
    <property type="entry name" value="Dimeric alpha+beta barrel"/>
    <property type="match status" value="1"/>
</dbReference>
<protein>
    <recommendedName>
        <fullName evidence="3">ABM domain-containing protein</fullName>
    </recommendedName>
</protein>
<reference evidence="2" key="1">
    <citation type="submission" date="2018-09" db="EMBL/GenBank/DDBJ databases">
        <authorList>
            <person name="Zhu H."/>
        </authorList>
    </citation>
    <scope>NUCLEOTIDE SEQUENCE [LARGE SCALE GENOMIC DNA]</scope>
    <source>
        <strain evidence="2">K1S02-23</strain>
    </source>
</reference>
<proteinExistence type="predicted"/>
<dbReference type="RefSeq" id="WP_119786696.1">
    <property type="nucleotide sequence ID" value="NZ_QYUQ01000002.1"/>
</dbReference>
<dbReference type="Gene3D" id="3.30.70.100">
    <property type="match status" value="1"/>
</dbReference>